<evidence type="ECO:0000256" key="1">
    <source>
        <dbReference type="ARBA" id="ARBA00022723"/>
    </source>
</evidence>
<dbReference type="AlphaFoldDB" id="A0AAU9URE9"/>
<dbReference type="PROSITE" id="PS50950">
    <property type="entry name" value="ZF_THAP"/>
    <property type="match status" value="1"/>
</dbReference>
<dbReference type="Gene3D" id="6.20.210.20">
    <property type="entry name" value="THAP domain"/>
    <property type="match status" value="1"/>
</dbReference>
<evidence type="ECO:0000256" key="5">
    <source>
        <dbReference type="PROSITE-ProRule" id="PRU00309"/>
    </source>
</evidence>
<dbReference type="Pfam" id="PF05485">
    <property type="entry name" value="THAP"/>
    <property type="match status" value="1"/>
</dbReference>
<dbReference type="InterPro" id="IPR006612">
    <property type="entry name" value="THAP_Znf"/>
</dbReference>
<organism evidence="7 8">
    <name type="scientific">Euphydryas editha</name>
    <name type="common">Edith's checkerspot</name>
    <dbReference type="NCBI Taxonomy" id="104508"/>
    <lineage>
        <taxon>Eukaryota</taxon>
        <taxon>Metazoa</taxon>
        <taxon>Ecdysozoa</taxon>
        <taxon>Arthropoda</taxon>
        <taxon>Hexapoda</taxon>
        <taxon>Insecta</taxon>
        <taxon>Pterygota</taxon>
        <taxon>Neoptera</taxon>
        <taxon>Endopterygota</taxon>
        <taxon>Lepidoptera</taxon>
        <taxon>Glossata</taxon>
        <taxon>Ditrysia</taxon>
        <taxon>Papilionoidea</taxon>
        <taxon>Nymphalidae</taxon>
        <taxon>Nymphalinae</taxon>
        <taxon>Euphydryas</taxon>
    </lineage>
</organism>
<dbReference type="GO" id="GO:0043565">
    <property type="term" value="F:sequence-specific DNA binding"/>
    <property type="evidence" value="ECO:0007669"/>
    <property type="project" value="InterPro"/>
</dbReference>
<keyword evidence="1" id="KW-0479">Metal-binding</keyword>
<keyword evidence="8" id="KW-1185">Reference proteome</keyword>
<name>A0AAU9URE9_EUPED</name>
<dbReference type="Proteomes" id="UP001153954">
    <property type="component" value="Unassembled WGS sequence"/>
</dbReference>
<keyword evidence="2 5" id="KW-0863">Zinc-finger</keyword>
<evidence type="ECO:0000256" key="4">
    <source>
        <dbReference type="ARBA" id="ARBA00023125"/>
    </source>
</evidence>
<evidence type="ECO:0000256" key="2">
    <source>
        <dbReference type="ARBA" id="ARBA00022771"/>
    </source>
</evidence>
<dbReference type="InterPro" id="IPR026516">
    <property type="entry name" value="THAP1/10"/>
</dbReference>
<comment type="caution">
    <text evidence="7">The sequence shown here is derived from an EMBL/GenBank/DDBJ whole genome shotgun (WGS) entry which is preliminary data.</text>
</comment>
<gene>
    <name evidence="7" type="ORF">EEDITHA_LOCUS16302</name>
</gene>
<dbReference type="GO" id="GO:0008270">
    <property type="term" value="F:zinc ion binding"/>
    <property type="evidence" value="ECO:0007669"/>
    <property type="project" value="UniProtKB-KW"/>
</dbReference>
<feature type="domain" description="THAP-type" evidence="6">
    <location>
        <begin position="1"/>
        <end position="87"/>
    </location>
</feature>
<evidence type="ECO:0000259" key="6">
    <source>
        <dbReference type="PROSITE" id="PS50950"/>
    </source>
</evidence>
<protein>
    <recommendedName>
        <fullName evidence="6">THAP-type domain-containing protein</fullName>
    </recommendedName>
</protein>
<dbReference type="SUPFAM" id="SSF57716">
    <property type="entry name" value="Glucocorticoid receptor-like (DNA-binding domain)"/>
    <property type="match status" value="1"/>
</dbReference>
<reference evidence="7" key="1">
    <citation type="submission" date="2022-03" db="EMBL/GenBank/DDBJ databases">
        <authorList>
            <person name="Tunstrom K."/>
        </authorList>
    </citation>
    <scope>NUCLEOTIDE SEQUENCE</scope>
</reference>
<keyword evidence="4 5" id="KW-0238">DNA-binding</keyword>
<keyword evidence="3" id="KW-0862">Zinc</keyword>
<proteinExistence type="predicted"/>
<evidence type="ECO:0000313" key="8">
    <source>
        <dbReference type="Proteomes" id="UP001153954"/>
    </source>
</evidence>
<dbReference type="SMART" id="SM00980">
    <property type="entry name" value="THAP"/>
    <property type="match status" value="1"/>
</dbReference>
<dbReference type="SMART" id="SM00692">
    <property type="entry name" value="DM3"/>
    <property type="match status" value="1"/>
</dbReference>
<dbReference type="PANTHER" id="PTHR46600">
    <property type="entry name" value="THAP DOMAIN-CONTAINING"/>
    <property type="match status" value="1"/>
</dbReference>
<evidence type="ECO:0000313" key="7">
    <source>
        <dbReference type="EMBL" id="CAH2101561.1"/>
    </source>
</evidence>
<accession>A0AAU9URE9</accession>
<evidence type="ECO:0000256" key="3">
    <source>
        <dbReference type="ARBA" id="ARBA00022833"/>
    </source>
</evidence>
<dbReference type="InterPro" id="IPR038441">
    <property type="entry name" value="THAP_Znf_sf"/>
</dbReference>
<dbReference type="EMBL" id="CAKOGL010000023">
    <property type="protein sequence ID" value="CAH2101561.1"/>
    <property type="molecule type" value="Genomic_DNA"/>
</dbReference>
<dbReference type="PANTHER" id="PTHR46600:SF11">
    <property type="entry name" value="THAP DOMAIN-CONTAINING PROTEIN 10"/>
    <property type="match status" value="1"/>
</dbReference>
<sequence>MPQCCFKTCKNMTSRKQKKDGISYFRFPRDPIRCGEWTSIVSQQRREEFFKPNNASIVCSEHFFDEDMYVTEKGMKRLLKTAVPHVSVKTPDNLEIVSNLNEELYKN</sequence>